<gene>
    <name evidence="2" type="ORF">H9962_03555</name>
</gene>
<evidence type="ECO:0000313" key="3">
    <source>
        <dbReference type="Proteomes" id="UP000824225"/>
    </source>
</evidence>
<evidence type="ECO:0000313" key="2">
    <source>
        <dbReference type="EMBL" id="HJA08250.1"/>
    </source>
</evidence>
<dbReference type="Gene3D" id="3.30.2010.10">
    <property type="entry name" value="Metalloproteases ('zincins'), catalytic domain"/>
    <property type="match status" value="1"/>
</dbReference>
<name>A0A9D2KKK8_9BACT</name>
<dbReference type="Pfam" id="PF01863">
    <property type="entry name" value="YgjP-like"/>
    <property type="match status" value="1"/>
</dbReference>
<dbReference type="InterPro" id="IPR053136">
    <property type="entry name" value="UTP_pyrophosphatase-like"/>
</dbReference>
<dbReference type="Proteomes" id="UP000824225">
    <property type="component" value="Unassembled WGS sequence"/>
</dbReference>
<evidence type="ECO:0000259" key="1">
    <source>
        <dbReference type="Pfam" id="PF01863"/>
    </source>
</evidence>
<accession>A0A9D2KKK8</accession>
<dbReference type="PANTHER" id="PTHR30399:SF1">
    <property type="entry name" value="UTP PYROPHOSPHATASE"/>
    <property type="match status" value="1"/>
</dbReference>
<dbReference type="InterPro" id="IPR002725">
    <property type="entry name" value="YgjP-like_metallopeptidase"/>
</dbReference>
<dbReference type="EMBL" id="DXAN01000007">
    <property type="protein sequence ID" value="HJA08250.1"/>
    <property type="molecule type" value="Genomic_DNA"/>
</dbReference>
<protein>
    <submittedName>
        <fullName evidence="2">M48 family metallopeptidase</fullName>
    </submittedName>
</protein>
<proteinExistence type="predicted"/>
<reference evidence="2" key="2">
    <citation type="submission" date="2021-04" db="EMBL/GenBank/DDBJ databases">
        <authorList>
            <person name="Gilroy R."/>
        </authorList>
    </citation>
    <scope>NUCLEOTIDE SEQUENCE</scope>
    <source>
        <strain evidence="2">CHK186-16707</strain>
    </source>
</reference>
<dbReference type="AlphaFoldDB" id="A0A9D2KKK8"/>
<reference evidence="2" key="1">
    <citation type="journal article" date="2021" name="PeerJ">
        <title>Extensive microbial diversity within the chicken gut microbiome revealed by metagenomics and culture.</title>
        <authorList>
            <person name="Gilroy R."/>
            <person name="Ravi A."/>
            <person name="Getino M."/>
            <person name="Pursley I."/>
            <person name="Horton D.L."/>
            <person name="Alikhan N.F."/>
            <person name="Baker D."/>
            <person name="Gharbi K."/>
            <person name="Hall N."/>
            <person name="Watson M."/>
            <person name="Adriaenssens E.M."/>
            <person name="Foster-Nyarko E."/>
            <person name="Jarju S."/>
            <person name="Secka A."/>
            <person name="Antonio M."/>
            <person name="Oren A."/>
            <person name="Chaudhuri R.R."/>
            <person name="La Ragione R."/>
            <person name="Hildebrand F."/>
            <person name="Pallen M.J."/>
        </authorList>
    </citation>
    <scope>NUCLEOTIDE SEQUENCE</scope>
    <source>
        <strain evidence="2">CHK186-16707</strain>
    </source>
</reference>
<dbReference type="CDD" id="cd07344">
    <property type="entry name" value="M48_yhfN_like"/>
    <property type="match status" value="1"/>
</dbReference>
<feature type="domain" description="YgjP-like metallopeptidase" evidence="1">
    <location>
        <begin position="31"/>
        <end position="246"/>
    </location>
</feature>
<comment type="caution">
    <text evidence="2">The sequence shown here is derived from an EMBL/GenBank/DDBJ whole genome shotgun (WGS) entry which is preliminary data.</text>
</comment>
<dbReference type="PANTHER" id="PTHR30399">
    <property type="entry name" value="UNCHARACTERIZED PROTEIN YGJP"/>
    <property type="match status" value="1"/>
</dbReference>
<organism evidence="2 3">
    <name type="scientific">Candidatus Mailhella merdigallinarum</name>
    <dbReference type="NCBI Taxonomy" id="2838658"/>
    <lineage>
        <taxon>Bacteria</taxon>
        <taxon>Pseudomonadati</taxon>
        <taxon>Thermodesulfobacteriota</taxon>
        <taxon>Desulfovibrionia</taxon>
        <taxon>Desulfovibrionales</taxon>
        <taxon>Desulfovibrionaceae</taxon>
        <taxon>Mailhella</taxon>
    </lineage>
</organism>
<sequence length="255" mass="29225">MLRPVPPELIVLPETSALPALPFLLLRDRRRTLRITVQADGGVTVKAPFHARPRDVLDAVQRKRAWIEAKRRFFREHALPPPRLWVEGEVVYYLGRPFRLRFADPAPAGRRRAAVAELRGKELVILPGSAPLTPDAVRRSVERWRQSVAESLLRRRLSRLYTRVRARLDVPCPTLRVRSLKRRWGSCSTQGGITLARQLSAAPLAYVDYVLLHELCHLRHMNHGPRFHALLEELLPGAAIRARELHLWGLEHAKD</sequence>